<dbReference type="InterPro" id="IPR050626">
    <property type="entry name" value="Peptidase_M16"/>
</dbReference>
<dbReference type="InterPro" id="IPR032632">
    <property type="entry name" value="Peptidase_M16_M"/>
</dbReference>
<dbReference type="OrthoDB" id="7784541at2759"/>
<dbReference type="PANTHER" id="PTHR43690">
    <property type="entry name" value="NARDILYSIN"/>
    <property type="match status" value="1"/>
</dbReference>
<evidence type="ECO:0008006" key="13">
    <source>
        <dbReference type="Google" id="ProtNLM"/>
    </source>
</evidence>
<dbReference type="GO" id="GO:0005829">
    <property type="term" value="C:cytosol"/>
    <property type="evidence" value="ECO:0007669"/>
    <property type="project" value="TreeGrafter"/>
</dbReference>
<dbReference type="Pfam" id="PF05193">
    <property type="entry name" value="Peptidase_M16_C"/>
    <property type="match status" value="2"/>
</dbReference>
<proteinExistence type="inferred from homology"/>
<evidence type="ECO:0000256" key="7">
    <source>
        <dbReference type="ARBA" id="ARBA00023049"/>
    </source>
</evidence>
<dbReference type="Pfam" id="PF00675">
    <property type="entry name" value="Peptidase_M16"/>
    <property type="match status" value="1"/>
</dbReference>
<dbReference type="InterPro" id="IPR011249">
    <property type="entry name" value="Metalloenz_LuxS/M16"/>
</dbReference>
<dbReference type="InterPro" id="IPR007863">
    <property type="entry name" value="Peptidase_M16_C"/>
</dbReference>
<organism evidence="11 12">
    <name type="scientific">Steinernema carpocapsae</name>
    <name type="common">Entomopathogenic nematode</name>
    <dbReference type="NCBI Taxonomy" id="34508"/>
    <lineage>
        <taxon>Eukaryota</taxon>
        <taxon>Metazoa</taxon>
        <taxon>Ecdysozoa</taxon>
        <taxon>Nematoda</taxon>
        <taxon>Chromadorea</taxon>
        <taxon>Rhabditida</taxon>
        <taxon>Tylenchina</taxon>
        <taxon>Panagrolaimomorpha</taxon>
        <taxon>Strongyloidoidea</taxon>
        <taxon>Steinernematidae</taxon>
        <taxon>Steinernema</taxon>
    </lineage>
</organism>
<evidence type="ECO:0000313" key="11">
    <source>
        <dbReference type="EMBL" id="TKR71982.1"/>
    </source>
</evidence>
<comment type="caution">
    <text evidence="11">The sequence shown here is derived from an EMBL/GenBank/DDBJ whole genome shotgun (WGS) entry which is preliminary data.</text>
</comment>
<dbReference type="GO" id="GO:0051603">
    <property type="term" value="P:proteolysis involved in protein catabolic process"/>
    <property type="evidence" value="ECO:0007669"/>
    <property type="project" value="TreeGrafter"/>
</dbReference>
<evidence type="ECO:0000256" key="5">
    <source>
        <dbReference type="ARBA" id="ARBA00022801"/>
    </source>
</evidence>
<dbReference type="InterPro" id="IPR011765">
    <property type="entry name" value="Pept_M16_N"/>
</dbReference>
<evidence type="ECO:0000256" key="1">
    <source>
        <dbReference type="ARBA" id="ARBA00001947"/>
    </source>
</evidence>
<keyword evidence="7" id="KW-0482">Metalloprotease</keyword>
<evidence type="ECO:0000259" key="9">
    <source>
        <dbReference type="Pfam" id="PF05193"/>
    </source>
</evidence>
<feature type="domain" description="Peptidase M16 C-terminal" evidence="9">
    <location>
        <begin position="653"/>
        <end position="829"/>
    </location>
</feature>
<keyword evidence="3" id="KW-0645">Protease</keyword>
<dbReference type="PANTHER" id="PTHR43690:SF18">
    <property type="entry name" value="INSULIN-DEGRADING ENZYME-RELATED"/>
    <property type="match status" value="1"/>
</dbReference>
<accession>A0A4U5MR82</accession>
<reference evidence="11 12" key="2">
    <citation type="journal article" date="2019" name="G3 (Bethesda)">
        <title>Hybrid Assembly of the Genome of the Entomopathogenic Nematode Steinernema carpocapsae Identifies the X-Chromosome.</title>
        <authorList>
            <person name="Serra L."/>
            <person name="Macchietto M."/>
            <person name="Macias-Munoz A."/>
            <person name="McGill C.J."/>
            <person name="Rodriguez I.M."/>
            <person name="Rodriguez B."/>
            <person name="Murad R."/>
            <person name="Mortazavi A."/>
        </authorList>
    </citation>
    <scope>NUCLEOTIDE SEQUENCE [LARGE SCALE GENOMIC DNA]</scope>
    <source>
        <strain evidence="11 12">ALL</strain>
    </source>
</reference>
<keyword evidence="4" id="KW-0479">Metal-binding</keyword>
<dbReference type="Proteomes" id="UP000298663">
    <property type="component" value="Unassembled WGS sequence"/>
</dbReference>
<dbReference type="Gene3D" id="3.30.830.10">
    <property type="entry name" value="Metalloenzyme, LuxS/M16 peptidase-like"/>
    <property type="match status" value="4"/>
</dbReference>
<dbReference type="GO" id="GO:0043171">
    <property type="term" value="P:peptide catabolic process"/>
    <property type="evidence" value="ECO:0007669"/>
    <property type="project" value="TreeGrafter"/>
</dbReference>
<dbReference type="GO" id="GO:0005739">
    <property type="term" value="C:mitochondrion"/>
    <property type="evidence" value="ECO:0007669"/>
    <property type="project" value="TreeGrafter"/>
</dbReference>
<evidence type="ECO:0000256" key="4">
    <source>
        <dbReference type="ARBA" id="ARBA00022723"/>
    </source>
</evidence>
<protein>
    <recommendedName>
        <fullName evidence="13">Peptidase M16 N-terminal domain-containing protein</fullName>
    </recommendedName>
</protein>
<evidence type="ECO:0000256" key="2">
    <source>
        <dbReference type="ARBA" id="ARBA00007261"/>
    </source>
</evidence>
<dbReference type="EMBL" id="AZBU02000006">
    <property type="protein sequence ID" value="TKR71982.1"/>
    <property type="molecule type" value="Genomic_DNA"/>
</dbReference>
<feature type="domain" description="Peptidase M16 middle/third" evidence="10">
    <location>
        <begin position="383"/>
        <end position="613"/>
    </location>
</feature>
<evidence type="ECO:0000259" key="10">
    <source>
        <dbReference type="Pfam" id="PF16187"/>
    </source>
</evidence>
<evidence type="ECO:0000256" key="6">
    <source>
        <dbReference type="ARBA" id="ARBA00022833"/>
    </source>
</evidence>
<keyword evidence="6" id="KW-0862">Zinc</keyword>
<dbReference type="AlphaFoldDB" id="A0A4U5MR82"/>
<evidence type="ECO:0000256" key="3">
    <source>
        <dbReference type="ARBA" id="ARBA00022670"/>
    </source>
</evidence>
<comment type="similarity">
    <text evidence="2">Belongs to the peptidase M16 family.</text>
</comment>
<evidence type="ECO:0000259" key="8">
    <source>
        <dbReference type="Pfam" id="PF00675"/>
    </source>
</evidence>
<dbReference type="GO" id="GO:0004222">
    <property type="term" value="F:metalloendopeptidase activity"/>
    <property type="evidence" value="ECO:0007669"/>
    <property type="project" value="UniProtKB-ARBA"/>
</dbReference>
<keyword evidence="5" id="KW-0378">Hydrolase</keyword>
<sequence>MEGASEEVVLRTNSIWKNPFDDNQYRGIELANGLRALLVSSSRTGMSAAAMSVKVGSLMDPIDYQGLAHFCEHMVVTGGSEKYPDENGFKTFAESKYGYFNASTGSDKTSYVFKVPSECFEEALDRFSQCFVSPVFTESLAEREVKAVDSEFWKVANKYDEKLEAVRKALSKKGHDYRKFACGNSKTLRTVPGRTLKQAVKTFHDTHYSANLMTLCVIDNRPLDEMEETLKTLDFHKIPNKNLETKVWNEHPYGRDDLGFLVKLAGSSSVIRLEFPTDDFDQFYNFQPAEYVVQLINCPLQGGLVANLKKREWIRRLLAHHTTIARGFGLFFVTISSTRLGLKHVPEMLELIFSYIGHLKRVGVQEWIHKEILSSRMLKERHSKISSYSRAEDLSEALGTVPFEDVLKKGFADSFDQGTIYRVLDHLDPYNMNCVVMSSETDDSNFPLRDEHYDFMYKKSKIEEQGKENCRVAMEKSSGTWSLPYRNPYLVDMPNVEHIEYLKTKVRTIRDDEFVNVRHQQKSCPKKPKLEIGISVVLPSLCDDLQEFSLAYMFAQHFKFAFTEELYHAGLAEITFYMKTTMRGFTIHCTGLDRQLVHFVESLFEKLASFKPECDESCIQPLEPDDKVRMLLNCTLFEKHWSIDDLGHKLSYLTVTDVQDFAARVWNVFRLEFAVVGNLTKEESQKMAENVLETMQKKHPFSRSFREEEVPRNRCAKIEERILRVEHVEKDDPMTQSCVLFYIPMEDEDSANLELLGNIMASSIRTILRTREQLGYTVFSWKHITCATQGIAIVVQGGYNPHFVERRIEAFLVTLREEIKNMGKEEFDHRAKSVASYIKANGRLYVKDETLLWTDFPEFHFSEEDSEKTKRKAKRSQVLKTTKRELLDFFDRKIAADSKERGSVVSIHLRSNTPLLKDGEKKRRREENEKQEEWIGRKKQRFNEHEHSVNEDSVNFSAVSFKFLKGELFKNFRKILEKRLSDAIGFGLASLRRGLASLRRRVRKCCKFSHHNSPLKRKF</sequence>
<dbReference type="FunFam" id="3.30.830.10:FF:000012">
    <property type="entry name" value="Protease 3"/>
    <property type="match status" value="1"/>
</dbReference>
<gene>
    <name evidence="11" type="ORF">L596_019509</name>
</gene>
<comment type="cofactor">
    <cofactor evidence="1">
        <name>Zn(2+)</name>
        <dbReference type="ChEBI" id="CHEBI:29105"/>
    </cofactor>
</comment>
<evidence type="ECO:0000313" key="12">
    <source>
        <dbReference type="Proteomes" id="UP000298663"/>
    </source>
</evidence>
<feature type="domain" description="Peptidase M16 N-terminal" evidence="8">
    <location>
        <begin position="37"/>
        <end position="166"/>
    </location>
</feature>
<dbReference type="GO" id="GO:0046872">
    <property type="term" value="F:metal ion binding"/>
    <property type="evidence" value="ECO:0007669"/>
    <property type="project" value="UniProtKB-KW"/>
</dbReference>
<feature type="domain" description="Peptidase M16 C-terminal" evidence="9">
    <location>
        <begin position="197"/>
        <end position="372"/>
    </location>
</feature>
<dbReference type="STRING" id="34508.A0A4U5MR82"/>
<keyword evidence="12" id="KW-1185">Reference proteome</keyword>
<reference evidence="11 12" key="1">
    <citation type="journal article" date="2015" name="Genome Biol.">
        <title>Comparative genomics of Steinernema reveals deeply conserved gene regulatory networks.</title>
        <authorList>
            <person name="Dillman A.R."/>
            <person name="Macchietto M."/>
            <person name="Porter C.F."/>
            <person name="Rogers A."/>
            <person name="Williams B."/>
            <person name="Antoshechkin I."/>
            <person name="Lee M.M."/>
            <person name="Goodwin Z."/>
            <person name="Lu X."/>
            <person name="Lewis E.E."/>
            <person name="Goodrich-Blair H."/>
            <person name="Stock S.P."/>
            <person name="Adams B.J."/>
            <person name="Sternberg P.W."/>
            <person name="Mortazavi A."/>
        </authorList>
    </citation>
    <scope>NUCLEOTIDE SEQUENCE [LARGE SCALE GENOMIC DNA]</scope>
    <source>
        <strain evidence="11 12">ALL</strain>
    </source>
</reference>
<name>A0A4U5MR82_STECR</name>
<dbReference type="Pfam" id="PF16187">
    <property type="entry name" value="Peptidase_M16_M"/>
    <property type="match status" value="1"/>
</dbReference>
<dbReference type="SUPFAM" id="SSF63411">
    <property type="entry name" value="LuxS/MPP-like metallohydrolase"/>
    <property type="match status" value="4"/>
</dbReference>